<dbReference type="InterPro" id="IPR035985">
    <property type="entry name" value="Ubiquitin-activating_enz"/>
</dbReference>
<evidence type="ECO:0000256" key="1">
    <source>
        <dbReference type="ARBA" id="ARBA00005032"/>
    </source>
</evidence>
<dbReference type="GO" id="GO:0019781">
    <property type="term" value="F:NEDD8 activating enzyme activity"/>
    <property type="evidence" value="ECO:0007669"/>
    <property type="project" value="UniProtKB-UniRule"/>
</dbReference>
<proteinExistence type="inferred from homology"/>
<dbReference type="SUPFAM" id="SSF69572">
    <property type="entry name" value="Activating enzymes of the ubiquitin-like proteins"/>
    <property type="match status" value="1"/>
</dbReference>
<reference evidence="6" key="1">
    <citation type="submission" date="2021-01" db="EMBL/GenBank/DDBJ databases">
        <authorList>
            <person name="Corre E."/>
            <person name="Pelletier E."/>
            <person name="Niang G."/>
            <person name="Scheremetjew M."/>
            <person name="Finn R."/>
            <person name="Kale V."/>
            <person name="Holt S."/>
            <person name="Cochrane G."/>
            <person name="Meng A."/>
            <person name="Brown T."/>
            <person name="Cohen L."/>
        </authorList>
    </citation>
    <scope>NUCLEOTIDE SEQUENCE</scope>
    <source>
        <strain evidence="6">CCMP 2712</strain>
    </source>
</reference>
<accession>A0A7S4PJ08</accession>
<evidence type="ECO:0000256" key="3">
    <source>
        <dbReference type="ARBA" id="ARBA00022786"/>
    </source>
</evidence>
<dbReference type="InterPro" id="IPR000594">
    <property type="entry name" value="ThiF_NAD_FAD-bd"/>
</dbReference>
<dbReference type="Pfam" id="PF00899">
    <property type="entry name" value="ThiF"/>
    <property type="match status" value="1"/>
</dbReference>
<dbReference type="AlphaFoldDB" id="A0A7S4PJ08"/>
<comment type="similarity">
    <text evidence="2 4">Belongs to the ubiquitin-activating E1 family. ULA1 subfamily.</text>
</comment>
<dbReference type="UniPathway" id="UPA00885"/>
<organism evidence="6">
    <name type="scientific">Guillardia theta</name>
    <name type="common">Cryptophyte</name>
    <name type="synonym">Cryptomonas phi</name>
    <dbReference type="NCBI Taxonomy" id="55529"/>
    <lineage>
        <taxon>Eukaryota</taxon>
        <taxon>Cryptophyceae</taxon>
        <taxon>Pyrenomonadales</taxon>
        <taxon>Geminigeraceae</taxon>
        <taxon>Guillardia</taxon>
    </lineage>
</organism>
<dbReference type="GO" id="GO:0005737">
    <property type="term" value="C:cytoplasm"/>
    <property type="evidence" value="ECO:0007669"/>
    <property type="project" value="TreeGrafter"/>
</dbReference>
<sequence>MVKIYPMVASKANHSSDRHVISNSERKDRSIRLWGERGQLALEKGHVCVLNATVVATEVLKNLVLPGVGAFTIVDNHRVSERDLGNNFFVTQESIGEPRCHEVMKNLLELNEEVKGHAVNEDACEIIMSNLDFFNDFSCVIVSDLPEKHLLLLANRLWERGIPLFLGKAYGMIGLWRNVIPEVCIVESRPEYAKENYRLANPFPELSAFVEKFDLESCRHPYIPLTETRSGPNEFVDQRGRPIVPKAHSHIPAFVLLIKALQRWRAEHDGKMPQTGQEKDQFRELLDDFQLAVGKDEENFVEAKALARHAYSPFEIPSEVKAILSDAKAGADSNCQDPFWIIVRALRAFVEGEGGGCLPLSGMLPDMHADTKSYIDLQNIYREQAARDCSHVSARVQQILTSMNQRADVISQAEISLICKNAANIRLVRTRSLQEEYTSPCCDDWGWMLDMPEEFPHYLYVLLRAADRYKTNFGSFPGEMQPLDEAEVARFKEILSALCSEIGIPNGSLTNDMATELVRYGGSELHSIASVVGGIGANEVCKVLMKQFVPACGSFLYNGVTGKNALCVF</sequence>
<evidence type="ECO:0000313" key="6">
    <source>
        <dbReference type="EMBL" id="CAE2336706.1"/>
    </source>
</evidence>
<dbReference type="Gene3D" id="3.40.50.720">
    <property type="entry name" value="NAD(P)-binding Rossmann-like Domain"/>
    <property type="match status" value="2"/>
</dbReference>
<dbReference type="InterPro" id="IPR045886">
    <property type="entry name" value="ThiF/MoeB/HesA"/>
</dbReference>
<dbReference type="PANTHER" id="PTHR10953:SF29">
    <property type="entry name" value="NEDD8-ACTIVATING ENZYME E1 REGULATORY SUBUNIT"/>
    <property type="match status" value="1"/>
</dbReference>
<evidence type="ECO:0000259" key="5">
    <source>
        <dbReference type="Pfam" id="PF00899"/>
    </source>
</evidence>
<evidence type="ECO:0000256" key="2">
    <source>
        <dbReference type="ARBA" id="ARBA00006868"/>
    </source>
</evidence>
<dbReference type="PANTHER" id="PTHR10953">
    <property type="entry name" value="UBIQUITIN-ACTIVATING ENZYME E1"/>
    <property type="match status" value="1"/>
</dbReference>
<protein>
    <recommendedName>
        <fullName evidence="4">NEDD8-activating enzyme E1 regulatory subunit</fullName>
    </recommendedName>
</protein>
<evidence type="ECO:0000256" key="4">
    <source>
        <dbReference type="PIRNR" id="PIRNR039099"/>
    </source>
</evidence>
<keyword evidence="3 4" id="KW-0833">Ubl conjugation pathway</keyword>
<feature type="domain" description="THIF-type NAD/FAD binding fold" evidence="5">
    <location>
        <begin position="29"/>
        <end position="547"/>
    </location>
</feature>
<dbReference type="EMBL" id="HBKN01046904">
    <property type="protein sequence ID" value="CAE2336706.1"/>
    <property type="molecule type" value="Transcribed_RNA"/>
</dbReference>
<name>A0A7S4PJ08_GUITH</name>
<dbReference type="InterPro" id="IPR030667">
    <property type="entry name" value="APP-BP1"/>
</dbReference>
<dbReference type="GO" id="GO:0045116">
    <property type="term" value="P:protein neddylation"/>
    <property type="evidence" value="ECO:0007669"/>
    <property type="project" value="UniProtKB-UniRule"/>
</dbReference>
<comment type="pathway">
    <text evidence="1 4">Protein modification; protein neddylation.</text>
</comment>
<dbReference type="PIRSF" id="PIRSF039099">
    <property type="entry name" value="APP-BP1"/>
    <property type="match status" value="1"/>
</dbReference>
<gene>
    <name evidence="6" type="ORF">GTHE00462_LOCUS36610</name>
</gene>